<gene>
    <name evidence="11" type="ORF">UFOPK1889_00128</name>
</gene>
<dbReference type="InterPro" id="IPR050324">
    <property type="entry name" value="CDP-alcohol_PTase-I"/>
</dbReference>
<evidence type="ECO:0000313" key="11">
    <source>
        <dbReference type="EMBL" id="CAB4608448.1"/>
    </source>
</evidence>
<reference evidence="11" key="1">
    <citation type="submission" date="2020-05" db="EMBL/GenBank/DDBJ databases">
        <authorList>
            <person name="Chiriac C."/>
            <person name="Salcher M."/>
            <person name="Ghai R."/>
            <person name="Kavagutti S V."/>
        </authorList>
    </citation>
    <scope>NUCLEOTIDE SEQUENCE</scope>
</reference>
<keyword evidence="9" id="KW-1208">Phospholipid metabolism</keyword>
<feature type="transmembrane region" description="Helical" evidence="10">
    <location>
        <begin position="156"/>
        <end position="176"/>
    </location>
</feature>
<comment type="subcellular location">
    <subcellularLocation>
        <location evidence="1">Membrane</location>
        <topology evidence="1">Multi-pass membrane protein</topology>
    </subcellularLocation>
</comment>
<feature type="transmembrane region" description="Helical" evidence="10">
    <location>
        <begin position="38"/>
        <end position="58"/>
    </location>
</feature>
<dbReference type="InterPro" id="IPR000462">
    <property type="entry name" value="CDP-OH_P_trans"/>
</dbReference>
<protein>
    <submittedName>
        <fullName evidence="11">Unannotated protein</fullName>
    </submittedName>
</protein>
<evidence type="ECO:0000256" key="3">
    <source>
        <dbReference type="ARBA" id="ARBA00022679"/>
    </source>
</evidence>
<keyword evidence="7 10" id="KW-0472">Membrane</keyword>
<keyword evidence="3" id="KW-0808">Transferase</keyword>
<evidence type="ECO:0000256" key="10">
    <source>
        <dbReference type="SAM" id="Phobius"/>
    </source>
</evidence>
<keyword evidence="4 10" id="KW-0812">Transmembrane</keyword>
<evidence type="ECO:0000256" key="1">
    <source>
        <dbReference type="ARBA" id="ARBA00004141"/>
    </source>
</evidence>
<dbReference type="GO" id="GO:0046474">
    <property type="term" value="P:glycerophospholipid biosynthetic process"/>
    <property type="evidence" value="ECO:0007669"/>
    <property type="project" value="TreeGrafter"/>
</dbReference>
<evidence type="ECO:0000256" key="5">
    <source>
        <dbReference type="ARBA" id="ARBA00022989"/>
    </source>
</evidence>
<dbReference type="InterPro" id="IPR048254">
    <property type="entry name" value="CDP_ALCOHOL_P_TRANSF_CS"/>
</dbReference>
<dbReference type="AlphaFoldDB" id="A0A6J6HIG2"/>
<keyword evidence="8" id="KW-0594">Phospholipid biosynthesis</keyword>
<organism evidence="11">
    <name type="scientific">freshwater metagenome</name>
    <dbReference type="NCBI Taxonomy" id="449393"/>
    <lineage>
        <taxon>unclassified sequences</taxon>
        <taxon>metagenomes</taxon>
        <taxon>ecological metagenomes</taxon>
    </lineage>
</organism>
<dbReference type="EMBL" id="CAEZUZ010000010">
    <property type="protein sequence ID" value="CAB4608448.1"/>
    <property type="molecule type" value="Genomic_DNA"/>
</dbReference>
<proteinExistence type="predicted"/>
<dbReference type="GO" id="GO:0016020">
    <property type="term" value="C:membrane"/>
    <property type="evidence" value="ECO:0007669"/>
    <property type="project" value="UniProtKB-SubCell"/>
</dbReference>
<evidence type="ECO:0000256" key="6">
    <source>
        <dbReference type="ARBA" id="ARBA00023098"/>
    </source>
</evidence>
<evidence type="ECO:0000256" key="9">
    <source>
        <dbReference type="ARBA" id="ARBA00023264"/>
    </source>
</evidence>
<dbReference type="PROSITE" id="PS00379">
    <property type="entry name" value="CDP_ALCOHOL_P_TRANSF"/>
    <property type="match status" value="1"/>
</dbReference>
<dbReference type="PANTHER" id="PTHR14269:SF62">
    <property type="entry name" value="CDP-DIACYLGLYCEROL--GLYCEROL-3-PHOSPHATE 3-PHOSPHATIDYLTRANSFERASE 1, CHLOROPLASTIC"/>
    <property type="match status" value="1"/>
</dbReference>
<keyword evidence="2" id="KW-0444">Lipid biosynthesis</keyword>
<evidence type="ECO:0000256" key="7">
    <source>
        <dbReference type="ARBA" id="ARBA00023136"/>
    </source>
</evidence>
<evidence type="ECO:0000256" key="2">
    <source>
        <dbReference type="ARBA" id="ARBA00022516"/>
    </source>
</evidence>
<dbReference type="InterPro" id="IPR043130">
    <property type="entry name" value="CDP-OH_PTrfase_TM_dom"/>
</dbReference>
<evidence type="ECO:0000256" key="4">
    <source>
        <dbReference type="ARBA" id="ARBA00022692"/>
    </source>
</evidence>
<dbReference type="GO" id="GO:0016780">
    <property type="term" value="F:phosphotransferase activity, for other substituted phosphate groups"/>
    <property type="evidence" value="ECO:0007669"/>
    <property type="project" value="InterPro"/>
</dbReference>
<dbReference type="Pfam" id="PF01066">
    <property type="entry name" value="CDP-OH_P_transf"/>
    <property type="match status" value="1"/>
</dbReference>
<dbReference type="PANTHER" id="PTHR14269">
    <property type="entry name" value="CDP-DIACYLGLYCEROL--GLYCEROL-3-PHOSPHATE 3-PHOSPHATIDYLTRANSFERASE-RELATED"/>
    <property type="match status" value="1"/>
</dbReference>
<keyword evidence="6" id="KW-0443">Lipid metabolism</keyword>
<keyword evidence="5 10" id="KW-1133">Transmembrane helix</keyword>
<accession>A0A6J6HIG2</accession>
<sequence>MQPGLEVEVSYRQIRALLCVAGHSDYHRDVSIRNNLTVPNALSVLRLAMLPTFVGLFADGRVVAGSWFFGLLASTDWIDGYIARRFNQVSELGKVLDPVVDRAVFFVGIGAALYFDYLPVWFGVVILVREVSIALLMVGATLMGMERFPVTRLGKWATFGLMAAVPWITLGTAGGWWSIFTYMGWCAGIPGVLVSYKSFFDYIPTVKNHLASGRRAKRVPLGE</sequence>
<feature type="transmembrane region" description="Helical" evidence="10">
    <location>
        <begin position="182"/>
        <end position="200"/>
    </location>
</feature>
<evidence type="ECO:0000256" key="8">
    <source>
        <dbReference type="ARBA" id="ARBA00023209"/>
    </source>
</evidence>
<dbReference type="Gene3D" id="1.20.120.1760">
    <property type="match status" value="1"/>
</dbReference>
<name>A0A6J6HIG2_9ZZZZ</name>